<dbReference type="PROSITE" id="PS51186">
    <property type="entry name" value="GNAT"/>
    <property type="match status" value="1"/>
</dbReference>
<dbReference type="InterPro" id="IPR016181">
    <property type="entry name" value="Acyl_CoA_acyltransferase"/>
</dbReference>
<name>A0A1G9BA42_9GAMM</name>
<keyword evidence="3" id="KW-1185">Reference proteome</keyword>
<dbReference type="InterPro" id="IPR000182">
    <property type="entry name" value="GNAT_dom"/>
</dbReference>
<dbReference type="Pfam" id="PF00583">
    <property type="entry name" value="Acetyltransf_1"/>
    <property type="match status" value="1"/>
</dbReference>
<dbReference type="AlphaFoldDB" id="A0A1G9BA42"/>
<dbReference type="STRING" id="376427.SAMN04487954_11544"/>
<proteinExistence type="predicted"/>
<dbReference type="RefSeq" id="WP_089688111.1">
    <property type="nucleotide sequence ID" value="NZ_FNES01000015.1"/>
</dbReference>
<accession>A0A1G9BA42</accession>
<evidence type="ECO:0000313" key="2">
    <source>
        <dbReference type="EMBL" id="SDK35934.1"/>
    </source>
</evidence>
<dbReference type="Gene3D" id="3.40.630.30">
    <property type="match status" value="1"/>
</dbReference>
<dbReference type="OrthoDB" id="273614at2"/>
<gene>
    <name evidence="2" type="ORF">SAMN04487954_11544</name>
</gene>
<reference evidence="2 3" key="1">
    <citation type="submission" date="2016-10" db="EMBL/GenBank/DDBJ databases">
        <authorList>
            <person name="de Groot N.N."/>
        </authorList>
    </citation>
    <scope>NUCLEOTIDE SEQUENCE [LARGE SCALE GENOMIC DNA]</scope>
    <source>
        <strain evidence="2 3">CGMCC 1.6133</strain>
    </source>
</reference>
<dbReference type="GO" id="GO:0016747">
    <property type="term" value="F:acyltransferase activity, transferring groups other than amino-acyl groups"/>
    <property type="evidence" value="ECO:0007669"/>
    <property type="project" value="InterPro"/>
</dbReference>
<dbReference type="Proteomes" id="UP000198525">
    <property type="component" value="Unassembled WGS sequence"/>
</dbReference>
<dbReference type="EMBL" id="FNES01000015">
    <property type="protein sequence ID" value="SDK35934.1"/>
    <property type="molecule type" value="Genomic_DNA"/>
</dbReference>
<evidence type="ECO:0000259" key="1">
    <source>
        <dbReference type="PROSITE" id="PS51186"/>
    </source>
</evidence>
<dbReference type="CDD" id="cd04301">
    <property type="entry name" value="NAT_SF"/>
    <property type="match status" value="1"/>
</dbReference>
<keyword evidence="2" id="KW-0808">Transferase</keyword>
<protein>
    <submittedName>
        <fullName evidence="2">Acetyltransferase (GNAT) family protein</fullName>
    </submittedName>
</protein>
<dbReference type="SUPFAM" id="SSF55729">
    <property type="entry name" value="Acyl-CoA N-acyltransferases (Nat)"/>
    <property type="match status" value="1"/>
</dbReference>
<feature type="domain" description="N-acetyltransferase" evidence="1">
    <location>
        <begin position="1"/>
        <end position="124"/>
    </location>
</feature>
<evidence type="ECO:0000313" key="3">
    <source>
        <dbReference type="Proteomes" id="UP000198525"/>
    </source>
</evidence>
<organism evidence="2 3">
    <name type="scientific">Billgrantia gudaonensis</name>
    <dbReference type="NCBI Taxonomy" id="376427"/>
    <lineage>
        <taxon>Bacteria</taxon>
        <taxon>Pseudomonadati</taxon>
        <taxon>Pseudomonadota</taxon>
        <taxon>Gammaproteobacteria</taxon>
        <taxon>Oceanospirillales</taxon>
        <taxon>Halomonadaceae</taxon>
        <taxon>Billgrantia</taxon>
    </lineage>
</organism>
<sequence length="126" mass="13984">MHFPIIPEQFRQDLQLENMSSRALLNAKGELLGFGQYCRRHERCHLARLAVAPFRRGQGLGVQLIAALASEGVQALGVNECALYVYPQNPAARLYTRLGFHDVALPDGQRLDGCRYLVASVMLGFA</sequence>